<feature type="region of interest" description="Disordered" evidence="1">
    <location>
        <begin position="143"/>
        <end position="294"/>
    </location>
</feature>
<keyword evidence="4" id="KW-1185">Reference proteome</keyword>
<feature type="compositionally biased region" description="Low complexity" evidence="1">
    <location>
        <begin position="172"/>
        <end position="181"/>
    </location>
</feature>
<reference evidence="3 4" key="1">
    <citation type="submission" date="2019-08" db="EMBL/GenBank/DDBJ databases">
        <title>Deep-cultivation of Planctomycetes and their phenomic and genomic characterization uncovers novel biology.</title>
        <authorList>
            <person name="Wiegand S."/>
            <person name="Jogler M."/>
            <person name="Boedeker C."/>
            <person name="Pinto D."/>
            <person name="Vollmers J."/>
            <person name="Rivas-Marin E."/>
            <person name="Kohn T."/>
            <person name="Peeters S.H."/>
            <person name="Heuer A."/>
            <person name="Rast P."/>
            <person name="Oberbeckmann S."/>
            <person name="Bunk B."/>
            <person name="Jeske O."/>
            <person name="Meyerdierks A."/>
            <person name="Storesund J.E."/>
            <person name="Kallscheuer N."/>
            <person name="Luecker S."/>
            <person name="Lage O.M."/>
            <person name="Pohl T."/>
            <person name="Merkel B.J."/>
            <person name="Hornburger P."/>
            <person name="Mueller R.-W."/>
            <person name="Bruemmer F."/>
            <person name="Labrenz M."/>
            <person name="Spormann A.M."/>
            <person name="Op Den Camp H."/>
            <person name="Overmann J."/>
            <person name="Amann R."/>
            <person name="Jetten M.S.M."/>
            <person name="Mascher T."/>
            <person name="Medema M.H."/>
            <person name="Devos D.P."/>
            <person name="Kaster A.-K."/>
            <person name="Ovreas L."/>
            <person name="Rohde M."/>
            <person name="Galperin M.Y."/>
            <person name="Jogler C."/>
        </authorList>
    </citation>
    <scope>NUCLEOTIDE SEQUENCE [LARGE SCALE GENOMIC DNA]</scope>
    <source>
        <strain evidence="3 4">LF1</strain>
    </source>
</reference>
<dbReference type="EMBL" id="VRLW01000001">
    <property type="protein sequence ID" value="KAA1262559.1"/>
    <property type="molecule type" value="Genomic_DNA"/>
</dbReference>
<dbReference type="Gene3D" id="1.25.40.10">
    <property type="entry name" value="Tetratricopeptide repeat domain"/>
    <property type="match status" value="2"/>
</dbReference>
<evidence type="ECO:0000256" key="2">
    <source>
        <dbReference type="SAM" id="SignalP"/>
    </source>
</evidence>
<feature type="compositionally biased region" description="Basic and acidic residues" evidence="1">
    <location>
        <begin position="282"/>
        <end position="294"/>
    </location>
</feature>
<proteinExistence type="predicted"/>
<feature type="compositionally biased region" description="Polar residues" evidence="1">
    <location>
        <begin position="241"/>
        <end position="252"/>
    </location>
</feature>
<dbReference type="Proteomes" id="UP000322699">
    <property type="component" value="Unassembled WGS sequence"/>
</dbReference>
<feature type="region of interest" description="Disordered" evidence="1">
    <location>
        <begin position="87"/>
        <end position="107"/>
    </location>
</feature>
<dbReference type="RefSeq" id="WP_068264662.1">
    <property type="nucleotide sequence ID" value="NZ_LWSK01000066.1"/>
</dbReference>
<feature type="signal peptide" evidence="2">
    <location>
        <begin position="1"/>
        <end position="25"/>
    </location>
</feature>
<gene>
    <name evidence="3" type="ORF">LF1_51250</name>
</gene>
<evidence type="ECO:0000313" key="3">
    <source>
        <dbReference type="EMBL" id="KAA1262559.1"/>
    </source>
</evidence>
<dbReference type="OrthoDB" id="292605at2"/>
<sequence length="321" mass="35755" precursor="true">MFHTAVVCFSLSLTSLVFQSSEVWAADLADVYNQGVQHYKQSQFDDAAASFKQAAASSDDRLAARARYNLGNSLYAKATEIIRKSGDDQVRLGDGGGSQPEQDSSPIPLLEDAVAAYRSSLRLNPDDEDARFNLENATRLIDQLKDQKSDQKSSDQKQDDSQQDQKNDPSKDQQQQQQQDSADQDPKENEPQDQSQDGDDQPNESGKEESDEEESGEESEEDSGDPEKPDEQENDDKGDQQSEQDASQQPGENEQASNQQQQQQGNAQPGADAAGSQPAAKEMTEQEAKKMLQAIRDRDMQRRNLLEALKRSRRVVVPRDW</sequence>
<dbReference type="SUPFAM" id="SSF48452">
    <property type="entry name" value="TPR-like"/>
    <property type="match status" value="1"/>
</dbReference>
<dbReference type="InterPro" id="IPR011990">
    <property type="entry name" value="TPR-like_helical_dom_sf"/>
</dbReference>
<feature type="compositionally biased region" description="Low complexity" evidence="1">
    <location>
        <begin position="253"/>
        <end position="275"/>
    </location>
</feature>
<accession>A0A5B1CRQ5</accession>
<evidence type="ECO:0008006" key="5">
    <source>
        <dbReference type="Google" id="ProtNLM"/>
    </source>
</evidence>
<comment type="caution">
    <text evidence="3">The sequence shown here is derived from an EMBL/GenBank/DDBJ whole genome shotgun (WGS) entry which is preliminary data.</text>
</comment>
<evidence type="ECO:0000313" key="4">
    <source>
        <dbReference type="Proteomes" id="UP000322699"/>
    </source>
</evidence>
<evidence type="ECO:0000256" key="1">
    <source>
        <dbReference type="SAM" id="MobiDB-lite"/>
    </source>
</evidence>
<feature type="compositionally biased region" description="Basic and acidic residues" evidence="1">
    <location>
        <begin position="143"/>
        <end position="171"/>
    </location>
</feature>
<feature type="chain" id="PRO_5022965515" description="Tetratricopeptide repeat protein" evidence="2">
    <location>
        <begin position="26"/>
        <end position="321"/>
    </location>
</feature>
<name>A0A5B1CRQ5_9BACT</name>
<feature type="compositionally biased region" description="Basic and acidic residues" evidence="1">
    <location>
        <begin position="225"/>
        <end position="240"/>
    </location>
</feature>
<dbReference type="AlphaFoldDB" id="A0A5B1CRQ5"/>
<keyword evidence="2" id="KW-0732">Signal</keyword>
<feature type="compositionally biased region" description="Acidic residues" evidence="1">
    <location>
        <begin position="209"/>
        <end position="224"/>
    </location>
</feature>
<protein>
    <recommendedName>
        <fullName evidence="5">Tetratricopeptide repeat protein</fullName>
    </recommendedName>
</protein>
<organism evidence="3 4">
    <name type="scientific">Rubripirellula obstinata</name>
    <dbReference type="NCBI Taxonomy" id="406547"/>
    <lineage>
        <taxon>Bacteria</taxon>
        <taxon>Pseudomonadati</taxon>
        <taxon>Planctomycetota</taxon>
        <taxon>Planctomycetia</taxon>
        <taxon>Pirellulales</taxon>
        <taxon>Pirellulaceae</taxon>
        <taxon>Rubripirellula</taxon>
    </lineage>
</organism>